<feature type="compositionally biased region" description="Pro residues" evidence="1">
    <location>
        <begin position="73"/>
        <end position="86"/>
    </location>
</feature>
<accession>A0A498IY92</accession>
<feature type="compositionally biased region" description="Low complexity" evidence="1">
    <location>
        <begin position="87"/>
        <end position="101"/>
    </location>
</feature>
<comment type="caution">
    <text evidence="2">The sequence shown here is derived from an EMBL/GenBank/DDBJ whole genome shotgun (WGS) entry which is preliminary data.</text>
</comment>
<feature type="region of interest" description="Disordered" evidence="1">
    <location>
        <begin position="59"/>
        <end position="120"/>
    </location>
</feature>
<dbReference type="EMBL" id="RDQH01000336">
    <property type="protein sequence ID" value="RXH86662.1"/>
    <property type="molecule type" value="Genomic_DNA"/>
</dbReference>
<reference evidence="2 3" key="1">
    <citation type="submission" date="2018-10" db="EMBL/GenBank/DDBJ databases">
        <title>A high-quality apple genome assembly.</title>
        <authorList>
            <person name="Hu J."/>
        </authorList>
    </citation>
    <scope>NUCLEOTIDE SEQUENCE [LARGE SCALE GENOMIC DNA]</scope>
    <source>
        <strain evidence="3">cv. HFTH1</strain>
        <tissue evidence="2">Young leaf</tissue>
    </source>
</reference>
<protein>
    <submittedName>
        <fullName evidence="2">Uncharacterized protein</fullName>
    </submittedName>
</protein>
<evidence type="ECO:0000313" key="2">
    <source>
        <dbReference type="EMBL" id="RXH86662.1"/>
    </source>
</evidence>
<sequence length="162" mass="17635">MFGPALPQHLLCYHHQVPHHPSFTFPQPFLSIVHLQAQQALSQVHHNLSPPLIHRKPSQAQRALYPAHQSIPTPNPPESIPSPPESVPSSPGFLPSPTIYIPSPPYFEPSPPSSVPSPIGFQPSPPVFLPPIVFPLPTTPPSPRRGPMATLWCVAKPSVVRG</sequence>
<gene>
    <name evidence="2" type="ORF">DVH24_021935</name>
</gene>
<proteinExistence type="predicted"/>
<dbReference type="STRING" id="3750.A0A498IY92"/>
<dbReference type="Proteomes" id="UP000290289">
    <property type="component" value="Chromosome 10"/>
</dbReference>
<name>A0A498IY92_MALDO</name>
<evidence type="ECO:0000313" key="3">
    <source>
        <dbReference type="Proteomes" id="UP000290289"/>
    </source>
</evidence>
<organism evidence="2 3">
    <name type="scientific">Malus domestica</name>
    <name type="common">Apple</name>
    <name type="synonym">Pyrus malus</name>
    <dbReference type="NCBI Taxonomy" id="3750"/>
    <lineage>
        <taxon>Eukaryota</taxon>
        <taxon>Viridiplantae</taxon>
        <taxon>Streptophyta</taxon>
        <taxon>Embryophyta</taxon>
        <taxon>Tracheophyta</taxon>
        <taxon>Spermatophyta</taxon>
        <taxon>Magnoliopsida</taxon>
        <taxon>eudicotyledons</taxon>
        <taxon>Gunneridae</taxon>
        <taxon>Pentapetalae</taxon>
        <taxon>rosids</taxon>
        <taxon>fabids</taxon>
        <taxon>Rosales</taxon>
        <taxon>Rosaceae</taxon>
        <taxon>Amygdaloideae</taxon>
        <taxon>Maleae</taxon>
        <taxon>Malus</taxon>
    </lineage>
</organism>
<feature type="compositionally biased region" description="Pro residues" evidence="1">
    <location>
        <begin position="102"/>
        <end position="115"/>
    </location>
</feature>
<keyword evidence="3" id="KW-1185">Reference proteome</keyword>
<dbReference type="AlphaFoldDB" id="A0A498IY92"/>
<evidence type="ECO:0000256" key="1">
    <source>
        <dbReference type="SAM" id="MobiDB-lite"/>
    </source>
</evidence>